<dbReference type="EMBL" id="MT142751">
    <property type="protein sequence ID" value="QJA88063.1"/>
    <property type="molecule type" value="Genomic_DNA"/>
</dbReference>
<sequence length="179" mass="18543">MARPAAVSAGDAALASWAEAALDYVDEIDAKVKTIWLMPHVVQGTGAVLSAGATGDFSGSSFADPQDDNVRFVVPIPSDFSTLTKAVVVVLPAGTGDMYRDVTTDFAATGEAYNTHSDSIAKTAVGVTNGQIFDDDISAAFTGIAAGDRVGVVYKRWGADALDTVGTTVYVLGLLLEYT</sequence>
<gene>
    <name evidence="1" type="ORF">MM415A00866_0018</name>
    <name evidence="2" type="ORF">MM415B02831_0001</name>
</gene>
<accession>A0A6M3KDE3</accession>
<name>A0A6M3KDE3_9ZZZZ</name>
<organism evidence="1">
    <name type="scientific">viral metagenome</name>
    <dbReference type="NCBI Taxonomy" id="1070528"/>
    <lineage>
        <taxon>unclassified sequences</taxon>
        <taxon>metagenomes</taxon>
        <taxon>organismal metagenomes</taxon>
    </lineage>
</organism>
<evidence type="ECO:0000313" key="2">
    <source>
        <dbReference type="EMBL" id="QJA88063.1"/>
    </source>
</evidence>
<evidence type="ECO:0000313" key="1">
    <source>
        <dbReference type="EMBL" id="QJA79575.1"/>
    </source>
</evidence>
<dbReference type="EMBL" id="MT142386">
    <property type="protein sequence ID" value="QJA79575.1"/>
    <property type="molecule type" value="Genomic_DNA"/>
</dbReference>
<proteinExistence type="predicted"/>
<dbReference type="AlphaFoldDB" id="A0A6M3KDE3"/>
<protein>
    <submittedName>
        <fullName evidence="1">Uncharacterized protein</fullName>
    </submittedName>
</protein>
<reference evidence="1" key="1">
    <citation type="submission" date="2020-03" db="EMBL/GenBank/DDBJ databases">
        <title>The deep terrestrial virosphere.</title>
        <authorList>
            <person name="Holmfeldt K."/>
            <person name="Nilsson E."/>
            <person name="Simone D."/>
            <person name="Lopez-Fernandez M."/>
            <person name="Wu X."/>
            <person name="de Brujin I."/>
            <person name="Lundin D."/>
            <person name="Andersson A."/>
            <person name="Bertilsson S."/>
            <person name="Dopson M."/>
        </authorList>
    </citation>
    <scope>NUCLEOTIDE SEQUENCE</scope>
    <source>
        <strain evidence="1">MM415A00866</strain>
        <strain evidence="2">MM415B02831</strain>
    </source>
</reference>